<accession>A0A0F7EJP5</accession>
<dbReference type="Pfam" id="PF10263">
    <property type="entry name" value="SprT-like"/>
    <property type="match status" value="1"/>
</dbReference>
<evidence type="ECO:0000313" key="2">
    <source>
        <dbReference type="EMBL" id="AKF96162.1"/>
    </source>
</evidence>
<dbReference type="InterPro" id="IPR006640">
    <property type="entry name" value="SprT-like_domain"/>
</dbReference>
<reference evidence="2" key="1">
    <citation type="submission" date="2015-03" db="EMBL/GenBank/DDBJ databases">
        <title>MIGS Cultured Bacterial/Archaeal sample from Brevibacillus laterosporus.</title>
        <authorList>
            <person name="Zeng D."/>
            <person name="Zhu L."/>
            <person name="Dong G."/>
            <person name="Ye W."/>
            <person name="Ren D."/>
            <person name="Wu L."/>
            <person name="Xu J."/>
            <person name="Li G."/>
            <person name="Guo L."/>
        </authorList>
    </citation>
    <scope>NUCLEOTIDE SEQUENCE</scope>
    <source>
        <strain evidence="2">B9</strain>
        <plasmid evidence="2">unnamed2</plasmid>
    </source>
</reference>
<dbReference type="RefSeq" id="WP_031415469.1">
    <property type="nucleotide sequence ID" value="NZ_CP011076.1"/>
</dbReference>
<evidence type="ECO:0000259" key="1">
    <source>
        <dbReference type="SMART" id="SM00731"/>
    </source>
</evidence>
<proteinExistence type="predicted"/>
<feature type="domain" description="SprT-like" evidence="1">
    <location>
        <begin position="76"/>
        <end position="218"/>
    </location>
</feature>
<name>A0A0F7EJP5_BRELA</name>
<geneLocation type="plasmid" evidence="2">
    <name>unnamed2</name>
</geneLocation>
<keyword evidence="2" id="KW-0614">Plasmid</keyword>
<gene>
    <name evidence="2" type="ORF">EX87_21695</name>
</gene>
<dbReference type="AlphaFoldDB" id="A0A0F7EJP5"/>
<protein>
    <recommendedName>
        <fullName evidence="1">SprT-like domain-containing protein</fullName>
    </recommendedName>
</protein>
<sequence>MNSKRKPTALMLKYLYAHLFVVDPKRELELEKLSYQDVYDFIQQIKRFTKEKQQTLSLSSSFQERAIWRIDTSSSTELYQIGNQLSLHYFGRPCKIPIEWDKSVKDAAGRFIFERTYQKPIKIVQSLWQYNQFGAQHVIATLKHELAHYHLCLQNKPFADGTPEFVAECKRIGAPLFAVKMLEGYQTYCSECGRKADILKKARKKDKSPCCKAALVCKEYVIRLPDGRLVEVEV</sequence>
<dbReference type="EMBL" id="CP011076">
    <property type="protein sequence ID" value="AKF96162.1"/>
    <property type="molecule type" value="Genomic_DNA"/>
</dbReference>
<dbReference type="SMART" id="SM00731">
    <property type="entry name" value="SprT"/>
    <property type="match status" value="1"/>
</dbReference>
<dbReference type="GO" id="GO:0006950">
    <property type="term" value="P:response to stress"/>
    <property type="evidence" value="ECO:0007669"/>
    <property type="project" value="UniProtKB-ARBA"/>
</dbReference>
<organism evidence="2">
    <name type="scientific">Brevibacillus laterosporus</name>
    <name type="common">Bacillus laterosporus</name>
    <dbReference type="NCBI Taxonomy" id="1465"/>
    <lineage>
        <taxon>Bacteria</taxon>
        <taxon>Bacillati</taxon>
        <taxon>Bacillota</taxon>
        <taxon>Bacilli</taxon>
        <taxon>Bacillales</taxon>
        <taxon>Paenibacillaceae</taxon>
        <taxon>Brevibacillus</taxon>
    </lineage>
</organism>